<keyword evidence="2" id="KW-0378">Hydrolase</keyword>
<dbReference type="PANTHER" id="PTHR11567">
    <property type="entry name" value="ACID PHOSPHATASE-RELATED"/>
    <property type="match status" value="1"/>
</dbReference>
<dbReference type="PROSITE" id="PS00778">
    <property type="entry name" value="HIS_ACID_PHOSPHAT_2"/>
    <property type="match status" value="1"/>
</dbReference>
<keyword evidence="4" id="KW-1185">Reference proteome</keyword>
<evidence type="ECO:0000256" key="1">
    <source>
        <dbReference type="ARBA" id="ARBA00005375"/>
    </source>
</evidence>
<dbReference type="PROSITE" id="PS00616">
    <property type="entry name" value="HIS_ACID_PHOSPHAT_1"/>
    <property type="match status" value="1"/>
</dbReference>
<reference evidence="3 4" key="1">
    <citation type="submission" date="2021-02" db="EMBL/GenBank/DDBJ databases">
        <title>Variation within the Batrachochytrium salamandrivorans European outbreak.</title>
        <authorList>
            <person name="Kelly M."/>
            <person name="Pasmans F."/>
            <person name="Shea T.P."/>
            <person name="Munoz J.F."/>
            <person name="Carranza S."/>
            <person name="Cuomo C.A."/>
            <person name="Martel A."/>
        </authorList>
    </citation>
    <scope>NUCLEOTIDE SEQUENCE [LARGE SCALE GENOMIC DNA]</scope>
    <source>
        <strain evidence="3 4">AMFP18/2</strain>
    </source>
</reference>
<evidence type="ECO:0000256" key="2">
    <source>
        <dbReference type="ARBA" id="ARBA00022801"/>
    </source>
</evidence>
<evidence type="ECO:0000313" key="4">
    <source>
        <dbReference type="Proteomes" id="UP001648503"/>
    </source>
</evidence>
<dbReference type="PANTHER" id="PTHR11567:SF110">
    <property type="entry name" value="2-PHOSPHOXYLOSE PHOSPHATASE 1"/>
    <property type="match status" value="1"/>
</dbReference>
<evidence type="ECO:0000313" key="3">
    <source>
        <dbReference type="EMBL" id="KAH6595729.1"/>
    </source>
</evidence>
<accession>A0ABQ8FC80</accession>
<dbReference type="Pfam" id="PF00328">
    <property type="entry name" value="His_Phos_2"/>
    <property type="match status" value="1"/>
</dbReference>
<dbReference type="Proteomes" id="UP001648503">
    <property type="component" value="Unassembled WGS sequence"/>
</dbReference>
<comment type="similarity">
    <text evidence="1">Belongs to the histidine acid phosphatase family.</text>
</comment>
<dbReference type="EMBL" id="JAFCIX010000279">
    <property type="protein sequence ID" value="KAH6595729.1"/>
    <property type="molecule type" value="Genomic_DNA"/>
</dbReference>
<dbReference type="InterPro" id="IPR029033">
    <property type="entry name" value="His_PPase_superfam"/>
</dbReference>
<comment type="caution">
    <text evidence="3">The sequence shown here is derived from an EMBL/GenBank/DDBJ whole genome shotgun (WGS) entry which is preliminary data.</text>
</comment>
<dbReference type="InterPro" id="IPR050645">
    <property type="entry name" value="Histidine_acid_phosphatase"/>
</dbReference>
<gene>
    <name evidence="3" type="ORF">BASA50_005630</name>
</gene>
<dbReference type="InterPro" id="IPR000560">
    <property type="entry name" value="His_Pase_clade-2"/>
</dbReference>
<evidence type="ECO:0008006" key="5">
    <source>
        <dbReference type="Google" id="ProtNLM"/>
    </source>
</evidence>
<dbReference type="CDD" id="cd07061">
    <property type="entry name" value="HP_HAP_like"/>
    <property type="match status" value="1"/>
</dbReference>
<proteinExistence type="inferred from homology"/>
<name>A0ABQ8FC80_9FUNG</name>
<dbReference type="InterPro" id="IPR033379">
    <property type="entry name" value="Acid_Pase_AS"/>
</dbReference>
<sequence>MEELKTSHQPAGLDLKQVILIHRHGARTPTHGDLIGHISSSLWKQCNLSPFLHAIQAAADHPRYTDNAVGTDKPHLLVAHPMHKKPPTVARISFGAPSGSRASEQHLAASRSVRQIKSMLQKAGVGSCFSGQLTDIGKLSLYDLGQNMRELYIDQLKLMPSVLDSRSARFLYLRSTDYTRTIESLQYLLHGFYPPLKRQAPNSLNLHIHVRPDTTETMYPRDDCAALAVEIKRFRDTFKAHSAKRIETTLAKFPILANAFGAGISDMNKVFRIYDTLQCLEGNHLPLPQNVTQSHVEELTALVVDQWGKIFESSDFIASMSLGRFISEFSLQLQAAARGQHDTPKFAIYSGHDTTILPILSAFKASDGAHPGYGSNLLFELHKAQPKSSLWRRMTGWTPPSQHYVRMLYNGSAHALPGCAAPGQHFPGHSEICTLDAFMKEVERITPKNYETKCMSPLKVIPDWD</sequence>
<dbReference type="SUPFAM" id="SSF53254">
    <property type="entry name" value="Phosphoglycerate mutase-like"/>
    <property type="match status" value="1"/>
</dbReference>
<dbReference type="Gene3D" id="3.40.50.1240">
    <property type="entry name" value="Phosphoglycerate mutase-like"/>
    <property type="match status" value="1"/>
</dbReference>
<protein>
    <recommendedName>
        <fullName evidence="5">Histidine acid phosphatase</fullName>
    </recommendedName>
</protein>
<organism evidence="3 4">
    <name type="scientific">Batrachochytrium salamandrivorans</name>
    <dbReference type="NCBI Taxonomy" id="1357716"/>
    <lineage>
        <taxon>Eukaryota</taxon>
        <taxon>Fungi</taxon>
        <taxon>Fungi incertae sedis</taxon>
        <taxon>Chytridiomycota</taxon>
        <taxon>Chytridiomycota incertae sedis</taxon>
        <taxon>Chytridiomycetes</taxon>
        <taxon>Rhizophydiales</taxon>
        <taxon>Rhizophydiales incertae sedis</taxon>
        <taxon>Batrachochytrium</taxon>
    </lineage>
</organism>